<protein>
    <submittedName>
        <fullName evidence="4">Spore coat protein</fullName>
    </submittedName>
</protein>
<evidence type="ECO:0000313" key="4">
    <source>
        <dbReference type="EMBL" id="TYA10398.1"/>
    </source>
</evidence>
<keyword evidence="1" id="KW-0749">Sporulation</keyword>
<dbReference type="Gene3D" id="1.20.1260.10">
    <property type="match status" value="1"/>
</dbReference>
<dbReference type="Pfam" id="PF07875">
    <property type="entry name" value="Coat_F"/>
    <property type="match status" value="1"/>
</dbReference>
<comment type="subcellular location">
    <subcellularLocation>
        <location evidence="2">Spore coat</location>
    </subcellularLocation>
</comment>
<organism evidence="4 5">
    <name type="scientific">Paenibacillus faecis</name>
    <dbReference type="NCBI Taxonomy" id="862114"/>
    <lineage>
        <taxon>Bacteria</taxon>
        <taxon>Bacillati</taxon>
        <taxon>Bacillota</taxon>
        <taxon>Bacilli</taxon>
        <taxon>Bacillales</taxon>
        <taxon>Paenibacillaceae</taxon>
        <taxon>Paenibacillus</taxon>
    </lineage>
</organism>
<dbReference type="OrthoDB" id="2703958at2"/>
<sequence length="157" mass="18011">MPHKHLAWHETMELHELVAFQSSHLVLFKKLCPTIQDPTLRCLYEETICVLEQNLKDLLKFYPMAPTAHRSHFPDPTAFEAANLLGFFKTAVRTYAIAITETATPSLRETFLRHLNTGVALHAKVFNFMYSNGYYPSYNLEHLLANDIQMASAALRM</sequence>
<keyword evidence="5" id="KW-1185">Reference proteome</keyword>
<comment type="similarity">
    <text evidence="3">Belongs to the CotF family.</text>
</comment>
<name>A0A5D0CKM1_9BACL</name>
<keyword evidence="4" id="KW-0946">Virion</keyword>
<accession>A0A5D0CKM1</accession>
<evidence type="ECO:0000256" key="2">
    <source>
        <dbReference type="ARBA" id="ARBA00024325"/>
    </source>
</evidence>
<dbReference type="InterPro" id="IPR012851">
    <property type="entry name" value="Spore_coat_CotF-like"/>
</dbReference>
<dbReference type="InterPro" id="IPR012347">
    <property type="entry name" value="Ferritin-like"/>
</dbReference>
<keyword evidence="4" id="KW-0167">Capsid protein</keyword>
<dbReference type="AlphaFoldDB" id="A0A5D0CKM1"/>
<proteinExistence type="inferred from homology"/>
<dbReference type="PANTHER" id="PTHR39183:SF1">
    <property type="entry name" value="SPORE COAT PROTEIN F-LIKE PROTEIN YHCQ"/>
    <property type="match status" value="1"/>
</dbReference>
<evidence type="ECO:0000313" key="5">
    <source>
        <dbReference type="Proteomes" id="UP000325218"/>
    </source>
</evidence>
<evidence type="ECO:0000256" key="1">
    <source>
        <dbReference type="ARBA" id="ARBA00022969"/>
    </source>
</evidence>
<dbReference type="EMBL" id="VSDO01000006">
    <property type="protein sequence ID" value="TYA10398.1"/>
    <property type="molecule type" value="Genomic_DNA"/>
</dbReference>
<evidence type="ECO:0000256" key="3">
    <source>
        <dbReference type="ARBA" id="ARBA00024344"/>
    </source>
</evidence>
<comment type="caution">
    <text evidence="4">The sequence shown here is derived from an EMBL/GenBank/DDBJ whole genome shotgun (WGS) entry which is preliminary data.</text>
</comment>
<dbReference type="GO" id="GO:0030435">
    <property type="term" value="P:sporulation resulting in formation of a cellular spore"/>
    <property type="evidence" value="ECO:0007669"/>
    <property type="project" value="UniProtKB-KW"/>
</dbReference>
<dbReference type="PANTHER" id="PTHR39183">
    <property type="entry name" value="SPORE COAT PROTEIN F-LIKE PROTEIN YHCQ"/>
    <property type="match status" value="1"/>
</dbReference>
<gene>
    <name evidence="4" type="ORF">FRY98_25445</name>
</gene>
<dbReference type="RefSeq" id="WP_148457966.1">
    <property type="nucleotide sequence ID" value="NZ_BORZ01000004.1"/>
</dbReference>
<reference evidence="4 5" key="1">
    <citation type="submission" date="2019-08" db="EMBL/GenBank/DDBJ databases">
        <title>Genome sequencing of Paenibacillus faecis DSM 23593(T).</title>
        <authorList>
            <person name="Kook J.-K."/>
            <person name="Park S.-N."/>
            <person name="Lim Y.K."/>
        </authorList>
    </citation>
    <scope>NUCLEOTIDE SEQUENCE [LARGE SCALE GENOMIC DNA]</scope>
    <source>
        <strain evidence="4 5">DSM 23593</strain>
    </source>
</reference>
<dbReference type="Proteomes" id="UP000325218">
    <property type="component" value="Unassembled WGS sequence"/>
</dbReference>